<evidence type="ECO:0000256" key="1">
    <source>
        <dbReference type="ARBA" id="ARBA00013279"/>
    </source>
</evidence>
<dbReference type="GO" id="GO:0055088">
    <property type="term" value="P:lipid homeostasis"/>
    <property type="evidence" value="ECO:0007669"/>
    <property type="project" value="TreeGrafter"/>
</dbReference>
<feature type="short sequence motif" description="DGA/G" evidence="4">
    <location>
        <begin position="157"/>
        <end position="159"/>
    </location>
</feature>
<evidence type="ECO:0000256" key="5">
    <source>
        <dbReference type="SAM" id="MobiDB-lite"/>
    </source>
</evidence>
<feature type="short sequence motif" description="GXSXG" evidence="4">
    <location>
        <begin position="36"/>
        <end position="40"/>
    </location>
</feature>
<dbReference type="InterPro" id="IPR016035">
    <property type="entry name" value="Acyl_Trfase/lysoPLipase"/>
</dbReference>
<dbReference type="GO" id="GO:0005737">
    <property type="term" value="C:cytoplasm"/>
    <property type="evidence" value="ECO:0007669"/>
    <property type="project" value="TreeGrafter"/>
</dbReference>
<dbReference type="InterPro" id="IPR002641">
    <property type="entry name" value="PNPLA_dom"/>
</dbReference>
<dbReference type="GO" id="GO:0004806">
    <property type="term" value="F:triacylglycerol lipase activity"/>
    <property type="evidence" value="ECO:0007669"/>
    <property type="project" value="UniProtKB-EC"/>
</dbReference>
<dbReference type="CDD" id="cd07218">
    <property type="entry name" value="Pat_iPLA2"/>
    <property type="match status" value="1"/>
</dbReference>
<dbReference type="FunFam" id="3.40.1090.10:FF:000003">
    <property type="entry name" value="Patatin-like phospholipase domain-containing protein 2"/>
    <property type="match status" value="1"/>
</dbReference>
<dbReference type="AlphaFoldDB" id="A0A9P0K5R0"/>
<evidence type="ECO:0000256" key="2">
    <source>
        <dbReference type="ARBA" id="ARBA00022801"/>
    </source>
</evidence>
<sequence length="665" mass="75496">MNLSFAGCGFLGIYHVGVACCFRKYAPHLLLNRISGASAGAIAACSLICDLPVGDMTSDVLRVCAEARKRSLGAFSPSFNINRLLLENLEKFLPDDAHIRCSGKLHVSLTRVHDGKNVVISNFDSREELIQCLLASAFIPFFSGLIPPKFRGVRYMDGGYSDNLPTLDENTITVSPFCGESDICPRDDSSQLFHINIANTSIELSKHNIYRIVRILFPPKPEVLSNMCKQGFDDALRFLHRNNLINCTRCLAVQSTFVVSETIDEHLEFDPQCKECKLHRQEALVSNVPDSVLSQFQEAIDKANNGLLDWLFKHRGMKLLSVLTLPYTVPADVVYATFTKLQLIPPSIKSGPRLMYRKAADFDFHSFSGPIYEKKSCQFEMFGNAVLSTPTYACHQHFIRERRFMVAAPQLGNGAWEVSKFFMDKLSYLLSKVNSKRQQISAKITCQLAITEYGRNKYDVEACQALSSENKMNLNFTLNLDDSELEMNDGQSRKFKTKEILCKPSVTINRSDTMDNDTFDHILKVTSQHDTIMAYYYLDENNKVKVTEIFDVTDSDSPIVQTSHERLINNNLEFDDELNGSGWPQHQTIDEHMSQNDLEDIFDSCTLLSDPESEWTGYKVEEPEDDQEETRLDHRPESERSFGENEESWSKKQNISSLTYEEMDT</sequence>
<evidence type="ECO:0000313" key="7">
    <source>
        <dbReference type="EMBL" id="CAH1966927.1"/>
    </source>
</evidence>
<dbReference type="GO" id="GO:0016020">
    <property type="term" value="C:membrane"/>
    <property type="evidence" value="ECO:0007669"/>
    <property type="project" value="TreeGrafter"/>
</dbReference>
<dbReference type="Gene3D" id="3.40.1090.10">
    <property type="entry name" value="Cytosolic phospholipase A2 catalytic domain"/>
    <property type="match status" value="2"/>
</dbReference>
<evidence type="ECO:0000259" key="6">
    <source>
        <dbReference type="PROSITE" id="PS51635"/>
    </source>
</evidence>
<name>A0A9P0K5R0_ACAOB</name>
<proteinExistence type="predicted"/>
<keyword evidence="3 4" id="KW-0443">Lipid metabolism</keyword>
<dbReference type="GO" id="GO:0005811">
    <property type="term" value="C:lipid droplet"/>
    <property type="evidence" value="ECO:0007669"/>
    <property type="project" value="TreeGrafter"/>
</dbReference>
<keyword evidence="4" id="KW-0442">Lipid degradation</keyword>
<feature type="region of interest" description="Disordered" evidence="5">
    <location>
        <begin position="613"/>
        <end position="665"/>
    </location>
</feature>
<feature type="domain" description="PNPLA" evidence="6">
    <location>
        <begin position="3"/>
        <end position="170"/>
    </location>
</feature>
<gene>
    <name evidence="7" type="ORF">ACAOBT_LOCUS7125</name>
</gene>
<evidence type="ECO:0000313" key="8">
    <source>
        <dbReference type="Proteomes" id="UP001152888"/>
    </source>
</evidence>
<dbReference type="Proteomes" id="UP001152888">
    <property type="component" value="Unassembled WGS sequence"/>
</dbReference>
<dbReference type="PANTHER" id="PTHR12406:SF41">
    <property type="entry name" value="BRUMMER, ISOFORM B-RELATED"/>
    <property type="match status" value="1"/>
</dbReference>
<dbReference type="InterPro" id="IPR033562">
    <property type="entry name" value="PLPL"/>
</dbReference>
<dbReference type="PROSITE" id="PS51635">
    <property type="entry name" value="PNPLA"/>
    <property type="match status" value="1"/>
</dbReference>
<keyword evidence="2 4" id="KW-0378">Hydrolase</keyword>
<dbReference type="FunFam" id="3.40.1090.10:FF:000017">
    <property type="entry name" value="Patatin-like phospholipase domain-containing protein 2"/>
    <property type="match status" value="1"/>
</dbReference>
<dbReference type="Pfam" id="PF01734">
    <property type="entry name" value="Patatin"/>
    <property type="match status" value="1"/>
</dbReference>
<evidence type="ECO:0000256" key="4">
    <source>
        <dbReference type="PROSITE-ProRule" id="PRU01161"/>
    </source>
</evidence>
<accession>A0A9P0K5R0</accession>
<feature type="active site" description="Nucleophile" evidence="4">
    <location>
        <position position="38"/>
    </location>
</feature>
<comment type="caution">
    <text evidence="7">The sequence shown here is derived from an EMBL/GenBank/DDBJ whole genome shotgun (WGS) entry which is preliminary data.</text>
</comment>
<dbReference type="EMBL" id="CAKOFQ010006739">
    <property type="protein sequence ID" value="CAH1966927.1"/>
    <property type="molecule type" value="Genomic_DNA"/>
</dbReference>
<dbReference type="SUPFAM" id="SSF52151">
    <property type="entry name" value="FabD/lysophospholipase-like"/>
    <property type="match status" value="1"/>
</dbReference>
<dbReference type="PANTHER" id="PTHR12406">
    <property type="entry name" value="CALCIUM-INDEPENDENT PHOSPHOLIPASE A2 IPLA2 -RELATED"/>
    <property type="match status" value="1"/>
</dbReference>
<feature type="short sequence motif" description="GXGXXG" evidence="4">
    <location>
        <begin position="7"/>
        <end position="12"/>
    </location>
</feature>
<evidence type="ECO:0000256" key="3">
    <source>
        <dbReference type="ARBA" id="ARBA00023098"/>
    </source>
</evidence>
<dbReference type="EC" id="3.1.1.3" evidence="1"/>
<dbReference type="GO" id="GO:0019433">
    <property type="term" value="P:triglyceride catabolic process"/>
    <property type="evidence" value="ECO:0007669"/>
    <property type="project" value="TreeGrafter"/>
</dbReference>
<feature type="active site" description="Proton acceptor" evidence="4">
    <location>
        <position position="157"/>
    </location>
</feature>
<organism evidence="7 8">
    <name type="scientific">Acanthoscelides obtectus</name>
    <name type="common">Bean weevil</name>
    <name type="synonym">Bruchus obtectus</name>
    <dbReference type="NCBI Taxonomy" id="200917"/>
    <lineage>
        <taxon>Eukaryota</taxon>
        <taxon>Metazoa</taxon>
        <taxon>Ecdysozoa</taxon>
        <taxon>Arthropoda</taxon>
        <taxon>Hexapoda</taxon>
        <taxon>Insecta</taxon>
        <taxon>Pterygota</taxon>
        <taxon>Neoptera</taxon>
        <taxon>Endopterygota</taxon>
        <taxon>Coleoptera</taxon>
        <taxon>Polyphaga</taxon>
        <taxon>Cucujiformia</taxon>
        <taxon>Chrysomeloidea</taxon>
        <taxon>Chrysomelidae</taxon>
        <taxon>Bruchinae</taxon>
        <taxon>Bruchini</taxon>
        <taxon>Acanthoscelides</taxon>
    </lineage>
</organism>
<protein>
    <recommendedName>
        <fullName evidence="1">triacylglycerol lipase</fullName>
        <ecNumber evidence="1">3.1.1.3</ecNumber>
    </recommendedName>
</protein>
<keyword evidence="8" id="KW-1185">Reference proteome</keyword>
<dbReference type="OrthoDB" id="197155at2759"/>
<feature type="compositionally biased region" description="Basic and acidic residues" evidence="5">
    <location>
        <begin position="629"/>
        <end position="643"/>
    </location>
</feature>
<reference evidence="7" key="1">
    <citation type="submission" date="2022-03" db="EMBL/GenBank/DDBJ databases">
        <authorList>
            <person name="Sayadi A."/>
        </authorList>
    </citation>
    <scope>NUCLEOTIDE SEQUENCE</scope>
</reference>